<dbReference type="AlphaFoldDB" id="A0AAV2ESQ3"/>
<protein>
    <submittedName>
        <fullName evidence="1">Uncharacterized protein</fullName>
    </submittedName>
</protein>
<sequence>MVFIAEYIMREAMAHPQWRQLLELDDDNYGELCVDFFRTFTISKTMSAFGNRLRTMKFHLGGECRTLTFNGVARAMELDTHLDSEWEGMP</sequence>
<evidence type="ECO:0000313" key="1">
    <source>
        <dbReference type="EMBL" id="CAL1388996.1"/>
    </source>
</evidence>
<keyword evidence="2" id="KW-1185">Reference proteome</keyword>
<accession>A0AAV2ESQ3</accession>
<reference evidence="1 2" key="1">
    <citation type="submission" date="2024-04" db="EMBL/GenBank/DDBJ databases">
        <authorList>
            <person name="Fracassetti M."/>
        </authorList>
    </citation>
    <scope>NUCLEOTIDE SEQUENCE [LARGE SCALE GENOMIC DNA]</scope>
</reference>
<proteinExistence type="predicted"/>
<organism evidence="1 2">
    <name type="scientific">Linum trigynum</name>
    <dbReference type="NCBI Taxonomy" id="586398"/>
    <lineage>
        <taxon>Eukaryota</taxon>
        <taxon>Viridiplantae</taxon>
        <taxon>Streptophyta</taxon>
        <taxon>Embryophyta</taxon>
        <taxon>Tracheophyta</taxon>
        <taxon>Spermatophyta</taxon>
        <taxon>Magnoliopsida</taxon>
        <taxon>eudicotyledons</taxon>
        <taxon>Gunneridae</taxon>
        <taxon>Pentapetalae</taxon>
        <taxon>rosids</taxon>
        <taxon>fabids</taxon>
        <taxon>Malpighiales</taxon>
        <taxon>Linaceae</taxon>
        <taxon>Linum</taxon>
    </lineage>
</organism>
<dbReference type="Proteomes" id="UP001497516">
    <property type="component" value="Chromosome 5"/>
</dbReference>
<evidence type="ECO:0000313" key="2">
    <source>
        <dbReference type="Proteomes" id="UP001497516"/>
    </source>
</evidence>
<name>A0AAV2ESQ3_9ROSI</name>
<gene>
    <name evidence="1" type="ORF">LTRI10_LOCUS29886</name>
</gene>
<dbReference type="EMBL" id="OZ034818">
    <property type="protein sequence ID" value="CAL1388996.1"/>
    <property type="molecule type" value="Genomic_DNA"/>
</dbReference>